<keyword evidence="1" id="KW-1133">Transmembrane helix</keyword>
<dbReference type="EMBL" id="FPJW01000001">
    <property type="protein sequence ID" value="SFX04977.1"/>
    <property type="molecule type" value="Genomic_DNA"/>
</dbReference>
<evidence type="ECO:0000256" key="1">
    <source>
        <dbReference type="SAM" id="Phobius"/>
    </source>
</evidence>
<protein>
    <submittedName>
        <fullName evidence="2">Uncharacterized protein</fullName>
    </submittedName>
</protein>
<organism evidence="2 3">
    <name type="scientific">Marinospirillum alkaliphilum DSM 21637</name>
    <dbReference type="NCBI Taxonomy" id="1122209"/>
    <lineage>
        <taxon>Bacteria</taxon>
        <taxon>Pseudomonadati</taxon>
        <taxon>Pseudomonadota</taxon>
        <taxon>Gammaproteobacteria</taxon>
        <taxon>Oceanospirillales</taxon>
        <taxon>Oceanospirillaceae</taxon>
        <taxon>Marinospirillum</taxon>
    </lineage>
</organism>
<evidence type="ECO:0000313" key="3">
    <source>
        <dbReference type="Proteomes" id="UP000182350"/>
    </source>
</evidence>
<dbReference type="AlphaFoldDB" id="A0A1K1TW30"/>
<gene>
    <name evidence="2" type="ORF">SAMN02745752_00345</name>
</gene>
<evidence type="ECO:0000313" key="2">
    <source>
        <dbReference type="EMBL" id="SFX04977.1"/>
    </source>
</evidence>
<reference evidence="2 3" key="1">
    <citation type="submission" date="2016-11" db="EMBL/GenBank/DDBJ databases">
        <authorList>
            <person name="Jaros S."/>
            <person name="Januszkiewicz K."/>
            <person name="Wedrychowicz H."/>
        </authorList>
    </citation>
    <scope>NUCLEOTIDE SEQUENCE [LARGE SCALE GENOMIC DNA]</scope>
    <source>
        <strain evidence="2 3">DSM 21637</strain>
    </source>
</reference>
<keyword evidence="3" id="KW-1185">Reference proteome</keyword>
<dbReference type="Proteomes" id="UP000182350">
    <property type="component" value="Unassembled WGS sequence"/>
</dbReference>
<proteinExistence type="predicted"/>
<feature type="transmembrane region" description="Helical" evidence="1">
    <location>
        <begin position="58"/>
        <end position="78"/>
    </location>
</feature>
<sequence length="89" mass="10190">MGFKKINMPIFLIVLIVLNALLCLFFASMTYERALLPYDELGRYFDGQIVWHEQAAGVYALISTMLLALTLVMTCVLVKKIKYKESESH</sequence>
<keyword evidence="1" id="KW-0472">Membrane</keyword>
<accession>A0A1K1TW30</accession>
<keyword evidence="1" id="KW-0812">Transmembrane</keyword>
<name>A0A1K1TW30_9GAMM</name>